<feature type="transmembrane region" description="Helical" evidence="6">
    <location>
        <begin position="314"/>
        <end position="331"/>
    </location>
</feature>
<dbReference type="PANTHER" id="PTHR43791">
    <property type="entry name" value="PERMEASE-RELATED"/>
    <property type="match status" value="1"/>
</dbReference>
<name>G6F200_9PROT</name>
<evidence type="ECO:0000313" key="8">
    <source>
        <dbReference type="EMBL" id="EHD13454.1"/>
    </source>
</evidence>
<dbReference type="SUPFAM" id="SSF103473">
    <property type="entry name" value="MFS general substrate transporter"/>
    <property type="match status" value="1"/>
</dbReference>
<evidence type="ECO:0000256" key="4">
    <source>
        <dbReference type="ARBA" id="ARBA00022989"/>
    </source>
</evidence>
<dbReference type="eggNOG" id="COG2271">
    <property type="taxonomic scope" value="Bacteria"/>
</dbReference>
<dbReference type="Proteomes" id="UP000005939">
    <property type="component" value="Unassembled WGS sequence"/>
</dbReference>
<evidence type="ECO:0000256" key="2">
    <source>
        <dbReference type="ARBA" id="ARBA00022448"/>
    </source>
</evidence>
<comment type="subcellular location">
    <subcellularLocation>
        <location evidence="1">Membrane</location>
        <topology evidence="1">Multi-pass membrane protein</topology>
    </subcellularLocation>
</comment>
<dbReference type="Gene3D" id="1.20.1250.20">
    <property type="entry name" value="MFS general substrate transporter like domains"/>
    <property type="match status" value="2"/>
</dbReference>
<feature type="transmembrane region" description="Helical" evidence="6">
    <location>
        <begin position="280"/>
        <end position="302"/>
    </location>
</feature>
<accession>G6F200</accession>
<keyword evidence="2" id="KW-0813">Transport</keyword>
<dbReference type="EMBL" id="AGFR01000009">
    <property type="protein sequence ID" value="EHD13454.1"/>
    <property type="molecule type" value="Genomic_DNA"/>
</dbReference>
<comment type="caution">
    <text evidence="8">The sequence shown here is derived from an EMBL/GenBank/DDBJ whole genome shotgun (WGS) entry which is preliminary data.</text>
</comment>
<feature type="transmembrane region" description="Helical" evidence="6">
    <location>
        <begin position="245"/>
        <end position="268"/>
    </location>
</feature>
<evidence type="ECO:0000256" key="6">
    <source>
        <dbReference type="SAM" id="Phobius"/>
    </source>
</evidence>
<dbReference type="PROSITE" id="PS50850">
    <property type="entry name" value="MFS"/>
    <property type="match status" value="1"/>
</dbReference>
<dbReference type="InterPro" id="IPR020846">
    <property type="entry name" value="MFS_dom"/>
</dbReference>
<feature type="transmembrane region" description="Helical" evidence="6">
    <location>
        <begin position="149"/>
        <end position="172"/>
    </location>
</feature>
<dbReference type="AlphaFoldDB" id="G6F200"/>
<keyword evidence="5 6" id="KW-0472">Membrane</keyword>
<evidence type="ECO:0000256" key="5">
    <source>
        <dbReference type="ARBA" id="ARBA00023136"/>
    </source>
</evidence>
<feature type="transmembrane region" description="Helical" evidence="6">
    <location>
        <begin position="91"/>
        <end position="110"/>
    </location>
</feature>
<dbReference type="STRING" id="1088868.CIN_16460"/>
<evidence type="ECO:0000256" key="1">
    <source>
        <dbReference type="ARBA" id="ARBA00004141"/>
    </source>
</evidence>
<feature type="transmembrane region" description="Helical" evidence="6">
    <location>
        <begin position="367"/>
        <end position="387"/>
    </location>
</feature>
<feature type="domain" description="Major facilitator superfamily (MFS) profile" evidence="7">
    <location>
        <begin position="25"/>
        <end position="428"/>
    </location>
</feature>
<dbReference type="GO" id="GO:0005886">
    <property type="term" value="C:plasma membrane"/>
    <property type="evidence" value="ECO:0007669"/>
    <property type="project" value="TreeGrafter"/>
</dbReference>
<sequence>MMMIKRASYTNPTLNVAIDKIWKRLVPLMFVLYFFAFINRVNIGFAQDVMQANIGLSDGAYAFGASIFFVAYAIFGVPSNLLLNKFGARKWLGITSILWGGVAVATAFVQNNIEFIILRFLLGMTEAGFYPGILLLASIYFPNKVKGSVIATFILCVPLALSIGSPLSGALIQMHLLGLQGWSWMFIVEGGIGAILGAFALYYLDDSPSSARFLTQKEKDILNKKLQQEEQVTQTSSIFLAFKNLNIWCLAIIYGFIQVAVYGLMFFLPSQVASLIGSQTGFEASLIAAIPWICSGFGVYYIPRIADHYTNHRITIAALCMVLAGFGLFFSTISNPLIAIIALSCSAIGFLSVQPIFWILPSQILSGPALAAGIGFCTTIGGVGSFIAPNLRVQIDLLMHNNYAGLYTLSIIAFFCTFLILMLSYASKHNYKTIEA</sequence>
<dbReference type="FunFam" id="1.20.1250.20:FF:000018">
    <property type="entry name" value="MFS transporter permease"/>
    <property type="match status" value="1"/>
</dbReference>
<dbReference type="GO" id="GO:0022857">
    <property type="term" value="F:transmembrane transporter activity"/>
    <property type="evidence" value="ECO:0007669"/>
    <property type="project" value="InterPro"/>
</dbReference>
<proteinExistence type="predicted"/>
<evidence type="ECO:0000256" key="3">
    <source>
        <dbReference type="ARBA" id="ARBA00022692"/>
    </source>
</evidence>
<dbReference type="PANTHER" id="PTHR43791:SF30">
    <property type="entry name" value="INNER MEMBRANE TRANSPORT PROTEIN RHMT"/>
    <property type="match status" value="1"/>
</dbReference>
<dbReference type="InterPro" id="IPR011701">
    <property type="entry name" value="MFS"/>
</dbReference>
<feature type="transmembrane region" description="Helical" evidence="6">
    <location>
        <begin position="337"/>
        <end position="360"/>
    </location>
</feature>
<evidence type="ECO:0000259" key="7">
    <source>
        <dbReference type="PROSITE" id="PS50850"/>
    </source>
</evidence>
<dbReference type="InterPro" id="IPR036259">
    <property type="entry name" value="MFS_trans_sf"/>
</dbReference>
<reference evidence="8 9" key="1">
    <citation type="submission" date="2011-10" db="EMBL/GenBank/DDBJ databases">
        <title>Genome Sequence of Commensalibacter intestini A911, isolated from Drosophila gut.</title>
        <authorList>
            <person name="Lee W.-J."/>
            <person name="Kim E.-K."/>
        </authorList>
    </citation>
    <scope>NUCLEOTIDE SEQUENCE [LARGE SCALE GENOMIC DNA]</scope>
    <source>
        <strain evidence="8 9">A911</strain>
    </source>
</reference>
<dbReference type="Pfam" id="PF07690">
    <property type="entry name" value="MFS_1"/>
    <property type="match status" value="1"/>
</dbReference>
<feature type="transmembrane region" description="Helical" evidence="6">
    <location>
        <begin position="184"/>
        <end position="204"/>
    </location>
</feature>
<feature type="transmembrane region" description="Helical" evidence="6">
    <location>
        <begin position="116"/>
        <end position="137"/>
    </location>
</feature>
<dbReference type="RefSeq" id="WP_008854636.1">
    <property type="nucleotide sequence ID" value="NZ_AGFR01000009.1"/>
</dbReference>
<keyword evidence="3 6" id="KW-0812">Transmembrane</keyword>
<feature type="transmembrane region" description="Helical" evidence="6">
    <location>
        <begin position="407"/>
        <end position="426"/>
    </location>
</feature>
<dbReference type="CDD" id="cd17319">
    <property type="entry name" value="MFS_ExuT_GudP_like"/>
    <property type="match status" value="1"/>
</dbReference>
<dbReference type="PATRIC" id="fig|1088868.3.peg.1654"/>
<gene>
    <name evidence="8" type="ORF">CIN_16460</name>
</gene>
<feature type="transmembrane region" description="Helical" evidence="6">
    <location>
        <begin position="21"/>
        <end position="39"/>
    </location>
</feature>
<protein>
    <submittedName>
        <fullName evidence="8">Transporter, major facilitator family protein</fullName>
    </submittedName>
</protein>
<feature type="transmembrane region" description="Helical" evidence="6">
    <location>
        <begin position="59"/>
        <end position="79"/>
    </location>
</feature>
<keyword evidence="4 6" id="KW-1133">Transmembrane helix</keyword>
<organism evidence="8 9">
    <name type="scientific">Commensalibacter intestini A911</name>
    <dbReference type="NCBI Taxonomy" id="1088868"/>
    <lineage>
        <taxon>Bacteria</taxon>
        <taxon>Pseudomonadati</taxon>
        <taxon>Pseudomonadota</taxon>
        <taxon>Alphaproteobacteria</taxon>
        <taxon>Acetobacterales</taxon>
        <taxon>Acetobacteraceae</taxon>
    </lineage>
</organism>
<evidence type="ECO:0000313" key="9">
    <source>
        <dbReference type="Proteomes" id="UP000005939"/>
    </source>
</evidence>